<evidence type="ECO:0000313" key="3">
    <source>
        <dbReference type="Proteomes" id="UP000436694"/>
    </source>
</evidence>
<dbReference type="InterPro" id="IPR045386">
    <property type="entry name" value="DUF6525"/>
</dbReference>
<dbReference type="AlphaFoldDB" id="A0A844AX52"/>
<comment type="caution">
    <text evidence="2">The sequence shown here is derived from an EMBL/GenBank/DDBJ whole genome shotgun (WGS) entry which is preliminary data.</text>
</comment>
<reference evidence="2 3" key="1">
    <citation type="submission" date="2019-10" db="EMBL/GenBank/DDBJ databases">
        <title>Epibacterium sp. nov., isolated from seawater.</title>
        <authorList>
            <person name="Zhang X."/>
            <person name="Li N."/>
        </authorList>
    </citation>
    <scope>NUCLEOTIDE SEQUENCE [LARGE SCALE GENOMIC DNA]</scope>
    <source>
        <strain evidence="2 3">SM1969</strain>
    </source>
</reference>
<feature type="compositionally biased region" description="Low complexity" evidence="1">
    <location>
        <begin position="91"/>
        <end position="102"/>
    </location>
</feature>
<proteinExistence type="predicted"/>
<name>A0A844AX52_9RHOB</name>
<gene>
    <name evidence="2" type="ORF">GG681_03830</name>
</gene>
<dbReference type="Pfam" id="PF20135">
    <property type="entry name" value="DUF6525"/>
    <property type="match status" value="1"/>
</dbReference>
<dbReference type="RefSeq" id="WP_153545293.1">
    <property type="nucleotide sequence ID" value="NZ_WIXK01000002.1"/>
</dbReference>
<organism evidence="2 3">
    <name type="scientific">Tritonibacter aquimaris</name>
    <dbReference type="NCBI Taxonomy" id="2663379"/>
    <lineage>
        <taxon>Bacteria</taxon>
        <taxon>Pseudomonadati</taxon>
        <taxon>Pseudomonadota</taxon>
        <taxon>Alphaproteobacteria</taxon>
        <taxon>Rhodobacterales</taxon>
        <taxon>Paracoccaceae</taxon>
        <taxon>Tritonibacter</taxon>
    </lineage>
</organism>
<evidence type="ECO:0000313" key="2">
    <source>
        <dbReference type="EMBL" id="MQY41756.1"/>
    </source>
</evidence>
<evidence type="ECO:0000256" key="1">
    <source>
        <dbReference type="SAM" id="MobiDB-lite"/>
    </source>
</evidence>
<protein>
    <submittedName>
        <fullName evidence="2">Uncharacterized protein</fullName>
    </submittedName>
</protein>
<feature type="region of interest" description="Disordered" evidence="1">
    <location>
        <begin position="1"/>
        <end position="23"/>
    </location>
</feature>
<sequence length="102" mass="11152">MSSPARANNRGSTGLRTRARRGNPMEIYDRLPGDLRQWMAGACLPWSPSSCLKIWRNARARGLPVEERLALLNRIEQATLKKTNSPFSEASSDCGSMSGCGG</sequence>
<feature type="region of interest" description="Disordered" evidence="1">
    <location>
        <begin position="83"/>
        <end position="102"/>
    </location>
</feature>
<keyword evidence="3" id="KW-1185">Reference proteome</keyword>
<dbReference type="Proteomes" id="UP000436694">
    <property type="component" value="Unassembled WGS sequence"/>
</dbReference>
<accession>A0A844AX52</accession>
<feature type="compositionally biased region" description="Polar residues" evidence="1">
    <location>
        <begin position="1"/>
        <end position="15"/>
    </location>
</feature>
<dbReference type="EMBL" id="WIXK01000002">
    <property type="protein sequence ID" value="MQY41756.1"/>
    <property type="molecule type" value="Genomic_DNA"/>
</dbReference>